<sequence>MKADNQPILFPPLSGLLFLSGMVLVGLFVGNVLGMLYLKAQGIEDIMALMSNPQSYPHSRTALLVVQLMTALIGFIAVPLAFTRFIHWQKISSYNSYFPEKQLLVLLVAILFTIAFMPFNALFIRLNEAMQLPESLKAIEEAMRAKEDELNKLTQFLINFESYPQALLGLIVIAVVPGIGEELLFRGTLQPIFVRLFRNQHVAIWVTAIVFSAIHFQFYGFLPRMLLGAAFGYLYWWSGNIYVPMLAHFTNNAFTVVMVWLYNQNMTQLNFEEAQDVPVWLSLVSGVASVALLWYIFQLCRERFLSFYEKE</sequence>
<gene>
    <name evidence="3" type="ORF">SAMN05421780_107155</name>
</gene>
<feature type="transmembrane region" description="Helical" evidence="1">
    <location>
        <begin position="200"/>
        <end position="222"/>
    </location>
</feature>
<feature type="transmembrane region" description="Helical" evidence="1">
    <location>
        <begin position="162"/>
        <end position="180"/>
    </location>
</feature>
<dbReference type="EMBL" id="FOLE01000007">
    <property type="protein sequence ID" value="SFC62748.1"/>
    <property type="molecule type" value="Genomic_DNA"/>
</dbReference>
<proteinExistence type="predicted"/>
<dbReference type="Pfam" id="PF02517">
    <property type="entry name" value="Rce1-like"/>
    <property type="match status" value="1"/>
</dbReference>
<evidence type="ECO:0000256" key="1">
    <source>
        <dbReference type="SAM" id="Phobius"/>
    </source>
</evidence>
<keyword evidence="1" id="KW-0472">Membrane</keyword>
<dbReference type="GO" id="GO:0004175">
    <property type="term" value="F:endopeptidase activity"/>
    <property type="evidence" value="ECO:0007669"/>
    <property type="project" value="UniProtKB-ARBA"/>
</dbReference>
<dbReference type="STRING" id="927664.SAMN05421780_107155"/>
<dbReference type="AlphaFoldDB" id="A0A1I1KVJ4"/>
<dbReference type="PANTHER" id="PTHR36435">
    <property type="entry name" value="SLR1288 PROTEIN"/>
    <property type="match status" value="1"/>
</dbReference>
<dbReference type="InterPro" id="IPR003675">
    <property type="entry name" value="Rce1/LyrA-like_dom"/>
</dbReference>
<evidence type="ECO:0000313" key="4">
    <source>
        <dbReference type="Proteomes" id="UP000199514"/>
    </source>
</evidence>
<feature type="transmembrane region" description="Helical" evidence="1">
    <location>
        <begin position="234"/>
        <end position="262"/>
    </location>
</feature>
<dbReference type="RefSeq" id="WP_091513361.1">
    <property type="nucleotide sequence ID" value="NZ_FOLE01000007.1"/>
</dbReference>
<feature type="transmembrane region" description="Helical" evidence="1">
    <location>
        <begin position="16"/>
        <end position="40"/>
    </location>
</feature>
<feature type="transmembrane region" description="Helical" evidence="1">
    <location>
        <begin position="102"/>
        <end position="123"/>
    </location>
</feature>
<name>A0A1I1KVJ4_9BACT</name>
<accession>A0A1I1KVJ4</accession>
<dbReference type="InterPro" id="IPR052710">
    <property type="entry name" value="CAAX_protease"/>
</dbReference>
<feature type="domain" description="CAAX prenyl protease 2/Lysostaphin resistance protein A-like" evidence="2">
    <location>
        <begin position="165"/>
        <end position="254"/>
    </location>
</feature>
<feature type="transmembrane region" description="Helical" evidence="1">
    <location>
        <begin position="61"/>
        <end position="82"/>
    </location>
</feature>
<dbReference type="GO" id="GO:0080120">
    <property type="term" value="P:CAAX-box protein maturation"/>
    <property type="evidence" value="ECO:0007669"/>
    <property type="project" value="UniProtKB-ARBA"/>
</dbReference>
<keyword evidence="1" id="KW-0812">Transmembrane</keyword>
<reference evidence="3 4" key="1">
    <citation type="submission" date="2016-10" db="EMBL/GenBank/DDBJ databases">
        <authorList>
            <person name="de Groot N.N."/>
        </authorList>
    </citation>
    <scope>NUCLEOTIDE SEQUENCE [LARGE SCALE GENOMIC DNA]</scope>
    <source>
        <strain evidence="3 4">DSM 6793</strain>
    </source>
</reference>
<evidence type="ECO:0000313" key="3">
    <source>
        <dbReference type="EMBL" id="SFC62748.1"/>
    </source>
</evidence>
<organism evidence="3 4">
    <name type="scientific">Flexibacter flexilis DSM 6793</name>
    <dbReference type="NCBI Taxonomy" id="927664"/>
    <lineage>
        <taxon>Bacteria</taxon>
        <taxon>Pseudomonadati</taxon>
        <taxon>Bacteroidota</taxon>
        <taxon>Cytophagia</taxon>
        <taxon>Cytophagales</taxon>
        <taxon>Flexibacteraceae</taxon>
        <taxon>Flexibacter</taxon>
    </lineage>
</organism>
<dbReference type="Proteomes" id="UP000199514">
    <property type="component" value="Unassembled WGS sequence"/>
</dbReference>
<evidence type="ECO:0000259" key="2">
    <source>
        <dbReference type="Pfam" id="PF02517"/>
    </source>
</evidence>
<dbReference type="PANTHER" id="PTHR36435:SF1">
    <property type="entry name" value="CAAX AMINO TERMINAL PROTEASE FAMILY PROTEIN"/>
    <property type="match status" value="1"/>
</dbReference>
<feature type="transmembrane region" description="Helical" evidence="1">
    <location>
        <begin position="277"/>
        <end position="297"/>
    </location>
</feature>
<keyword evidence="4" id="KW-1185">Reference proteome</keyword>
<protein>
    <recommendedName>
        <fullName evidence="2">CAAX prenyl protease 2/Lysostaphin resistance protein A-like domain-containing protein</fullName>
    </recommendedName>
</protein>
<keyword evidence="1" id="KW-1133">Transmembrane helix</keyword>
<dbReference type="OrthoDB" id="1523022at2"/>